<dbReference type="AlphaFoldDB" id="A0A5C5YPH4"/>
<protein>
    <submittedName>
        <fullName evidence="1">Uncharacterized protein</fullName>
    </submittedName>
</protein>
<evidence type="ECO:0000313" key="1">
    <source>
        <dbReference type="EMBL" id="TWT76806.1"/>
    </source>
</evidence>
<proteinExistence type="predicted"/>
<reference evidence="1 2" key="1">
    <citation type="submission" date="2019-02" db="EMBL/GenBank/DDBJ databases">
        <title>Deep-cultivation of Planctomycetes and their phenomic and genomic characterization uncovers novel biology.</title>
        <authorList>
            <person name="Wiegand S."/>
            <person name="Jogler M."/>
            <person name="Boedeker C."/>
            <person name="Pinto D."/>
            <person name="Vollmers J."/>
            <person name="Rivas-Marin E."/>
            <person name="Kohn T."/>
            <person name="Peeters S.H."/>
            <person name="Heuer A."/>
            <person name="Rast P."/>
            <person name="Oberbeckmann S."/>
            <person name="Bunk B."/>
            <person name="Jeske O."/>
            <person name="Meyerdierks A."/>
            <person name="Storesund J.E."/>
            <person name="Kallscheuer N."/>
            <person name="Luecker S."/>
            <person name="Lage O.M."/>
            <person name="Pohl T."/>
            <person name="Merkel B.J."/>
            <person name="Hornburger P."/>
            <person name="Mueller R.-W."/>
            <person name="Bruemmer F."/>
            <person name="Labrenz M."/>
            <person name="Spormann A.M."/>
            <person name="Op Den Camp H."/>
            <person name="Overmann J."/>
            <person name="Amann R."/>
            <person name="Jetten M.S.M."/>
            <person name="Mascher T."/>
            <person name="Medema M.H."/>
            <person name="Devos D.P."/>
            <person name="Kaster A.-K."/>
            <person name="Ovreas L."/>
            <person name="Rohde M."/>
            <person name="Galperin M.Y."/>
            <person name="Jogler C."/>
        </authorList>
    </citation>
    <scope>NUCLEOTIDE SEQUENCE [LARGE SCALE GENOMIC DNA]</scope>
    <source>
        <strain evidence="1 2">CA13</strain>
    </source>
</reference>
<sequence length="133" mass="14010">MDLIIDVLTNSVENGTISLTANALNEIANSLADSFDSIGSEYGCKMVTRDSGTTGSGERSICTMMVCVSADGSFSIPFASCNYTCDRSALSGGRQACCCGANASFSYQGINGNFDPGFFGKCERFDDFTSSKM</sequence>
<accession>A0A5C5YPH4</accession>
<comment type="caution">
    <text evidence="1">The sequence shown here is derived from an EMBL/GenBank/DDBJ whole genome shotgun (WGS) entry which is preliminary data.</text>
</comment>
<evidence type="ECO:0000313" key="2">
    <source>
        <dbReference type="Proteomes" id="UP000315010"/>
    </source>
</evidence>
<keyword evidence="2" id="KW-1185">Reference proteome</keyword>
<name>A0A5C5YPH4_9BACT</name>
<organism evidence="1 2">
    <name type="scientific">Novipirellula herctigrandis</name>
    <dbReference type="NCBI Taxonomy" id="2527986"/>
    <lineage>
        <taxon>Bacteria</taxon>
        <taxon>Pseudomonadati</taxon>
        <taxon>Planctomycetota</taxon>
        <taxon>Planctomycetia</taxon>
        <taxon>Pirellulales</taxon>
        <taxon>Pirellulaceae</taxon>
        <taxon>Novipirellula</taxon>
    </lineage>
</organism>
<gene>
    <name evidence="1" type="ORF">CA13_73050</name>
</gene>
<dbReference type="Proteomes" id="UP000315010">
    <property type="component" value="Unassembled WGS sequence"/>
</dbReference>
<dbReference type="EMBL" id="SJPJ01000002">
    <property type="protein sequence ID" value="TWT76806.1"/>
    <property type="molecule type" value="Genomic_DNA"/>
</dbReference>